<dbReference type="RefSeq" id="WP_169559333.1">
    <property type="nucleotide sequence ID" value="NZ_BSNF01000001.1"/>
</dbReference>
<evidence type="ECO:0000256" key="1">
    <source>
        <dbReference type="SAM" id="Coils"/>
    </source>
</evidence>
<name>A0ABQ5U100_9PROT</name>
<keyword evidence="4" id="KW-1185">Reference proteome</keyword>
<keyword evidence="1" id="KW-0175">Coiled coil</keyword>
<sequence>MSYGLGLSEKRRSVERRNRVLKFFFYLLLLSAAGAYGYFEGQAEADRRVANVEDQVLTLTRENERLNDQARDALNRQSTALAEARSWRNKYESEMPAGELRNILELVRTRMNDGLEAARLQSVIQLIQNSQNCDKKPESKRFIVNTPIFNQVANSISLNDGAVIVTGDGESFLNADGKPEAWFDPAKPVTITFRETGGKSEKITGLLPLEKSMVFGADEYRFTIESGRQSFAKVSAMRCDFP</sequence>
<protein>
    <submittedName>
        <fullName evidence="3">Uncharacterized protein</fullName>
    </submittedName>
</protein>
<evidence type="ECO:0000256" key="2">
    <source>
        <dbReference type="SAM" id="Phobius"/>
    </source>
</evidence>
<reference evidence="3" key="1">
    <citation type="journal article" date="2014" name="Int. J. Syst. Evol. Microbiol.">
        <title>Complete genome of a new Firmicutes species belonging to the dominant human colonic microbiota ('Ruminococcus bicirculans') reveals two chromosomes and a selective capacity to utilize plant glucans.</title>
        <authorList>
            <consortium name="NISC Comparative Sequencing Program"/>
            <person name="Wegmann U."/>
            <person name="Louis P."/>
            <person name="Goesmann A."/>
            <person name="Henrissat B."/>
            <person name="Duncan S.H."/>
            <person name="Flint H.J."/>
        </authorList>
    </citation>
    <scope>NUCLEOTIDE SEQUENCE</scope>
    <source>
        <strain evidence="3">NBRC 103408</strain>
    </source>
</reference>
<reference evidence="3" key="2">
    <citation type="submission" date="2023-01" db="EMBL/GenBank/DDBJ databases">
        <title>Draft genome sequence of Sneathiella chinensis strain NBRC 103408.</title>
        <authorList>
            <person name="Sun Q."/>
            <person name="Mori K."/>
        </authorList>
    </citation>
    <scope>NUCLEOTIDE SEQUENCE</scope>
    <source>
        <strain evidence="3">NBRC 103408</strain>
    </source>
</reference>
<proteinExistence type="predicted"/>
<keyword evidence="2" id="KW-1133">Transmembrane helix</keyword>
<feature type="transmembrane region" description="Helical" evidence="2">
    <location>
        <begin position="20"/>
        <end position="39"/>
    </location>
</feature>
<gene>
    <name evidence="3" type="ORF">GCM10007924_05470</name>
</gene>
<accession>A0ABQ5U100</accession>
<dbReference type="EMBL" id="BSNF01000001">
    <property type="protein sequence ID" value="GLQ05326.1"/>
    <property type="molecule type" value="Genomic_DNA"/>
</dbReference>
<keyword evidence="2" id="KW-0812">Transmembrane</keyword>
<keyword evidence="2" id="KW-0472">Membrane</keyword>
<dbReference type="Proteomes" id="UP001161409">
    <property type="component" value="Unassembled WGS sequence"/>
</dbReference>
<evidence type="ECO:0000313" key="4">
    <source>
        <dbReference type="Proteomes" id="UP001161409"/>
    </source>
</evidence>
<organism evidence="3 4">
    <name type="scientific">Sneathiella chinensis</name>
    <dbReference type="NCBI Taxonomy" id="349750"/>
    <lineage>
        <taxon>Bacteria</taxon>
        <taxon>Pseudomonadati</taxon>
        <taxon>Pseudomonadota</taxon>
        <taxon>Alphaproteobacteria</taxon>
        <taxon>Sneathiellales</taxon>
        <taxon>Sneathiellaceae</taxon>
        <taxon>Sneathiella</taxon>
    </lineage>
</organism>
<feature type="coiled-coil region" evidence="1">
    <location>
        <begin position="42"/>
        <end position="76"/>
    </location>
</feature>
<comment type="caution">
    <text evidence="3">The sequence shown here is derived from an EMBL/GenBank/DDBJ whole genome shotgun (WGS) entry which is preliminary data.</text>
</comment>
<evidence type="ECO:0000313" key="3">
    <source>
        <dbReference type="EMBL" id="GLQ05326.1"/>
    </source>
</evidence>